<dbReference type="Gene3D" id="3.40.630.30">
    <property type="match status" value="1"/>
</dbReference>
<dbReference type="PROSITE" id="PS51186">
    <property type="entry name" value="GNAT"/>
    <property type="match status" value="1"/>
</dbReference>
<dbReference type="RefSeq" id="WP_147133086.1">
    <property type="nucleotide sequence ID" value="NZ_BAABIJ010000001.1"/>
</dbReference>
<keyword evidence="3" id="KW-0808">Transferase</keyword>
<dbReference type="EMBL" id="VLLL01000005">
    <property type="protein sequence ID" value="TWJ15046.1"/>
    <property type="molecule type" value="Genomic_DNA"/>
</dbReference>
<dbReference type="InterPro" id="IPR051531">
    <property type="entry name" value="N-acetyltransferase"/>
</dbReference>
<protein>
    <submittedName>
        <fullName evidence="3">RimJ/RimL family protein N-acetyltransferase</fullName>
    </submittedName>
</protein>
<evidence type="ECO:0000313" key="4">
    <source>
        <dbReference type="Proteomes" id="UP000321617"/>
    </source>
</evidence>
<reference evidence="3 4" key="1">
    <citation type="journal article" date="2013" name="Stand. Genomic Sci.">
        <title>Genomic Encyclopedia of Type Strains, Phase I: The one thousand microbial genomes (KMG-I) project.</title>
        <authorList>
            <person name="Kyrpides N.C."/>
            <person name="Woyke T."/>
            <person name="Eisen J.A."/>
            <person name="Garrity G."/>
            <person name="Lilburn T.G."/>
            <person name="Beck B.J."/>
            <person name="Whitman W.B."/>
            <person name="Hugenholtz P."/>
            <person name="Klenk H.P."/>
        </authorList>
    </citation>
    <scope>NUCLEOTIDE SEQUENCE [LARGE SCALE GENOMIC DNA]</scope>
    <source>
        <strain evidence="3 4">DSM 45044</strain>
    </source>
</reference>
<dbReference type="Pfam" id="PF13302">
    <property type="entry name" value="Acetyltransf_3"/>
    <property type="match status" value="1"/>
</dbReference>
<organism evidence="3 4">
    <name type="scientific">Stackebrandtia albiflava</name>
    <dbReference type="NCBI Taxonomy" id="406432"/>
    <lineage>
        <taxon>Bacteria</taxon>
        <taxon>Bacillati</taxon>
        <taxon>Actinomycetota</taxon>
        <taxon>Actinomycetes</taxon>
        <taxon>Glycomycetales</taxon>
        <taxon>Glycomycetaceae</taxon>
        <taxon>Stackebrandtia</taxon>
    </lineage>
</organism>
<evidence type="ECO:0000259" key="2">
    <source>
        <dbReference type="PROSITE" id="PS51186"/>
    </source>
</evidence>
<accession>A0A562VAZ0</accession>
<feature type="domain" description="N-acetyltransferase" evidence="2">
    <location>
        <begin position="10"/>
        <end position="177"/>
    </location>
</feature>
<sequence length="205" mass="21849">MTRDHRNGAVVLREFVETDVAGIARVIGDPRVTRWLSFDARPPEAAHALVVGAIEAAARDGDSRVEHYFAVDVPERGTDPVGFVRLGLSGVRAAKLGYAIAASCQGRGYATEAVRQALGFAFGALGLHRVSVAIGPDNLASMRVAAKAGFVPEGRIRDHVFTNGAWRDSILYGLLRPDWEAVSRTEPSSAPEPGPPSWNADPGIP</sequence>
<dbReference type="InterPro" id="IPR016181">
    <property type="entry name" value="Acyl_CoA_acyltransferase"/>
</dbReference>
<name>A0A562VAZ0_9ACTN</name>
<dbReference type="OrthoDB" id="3533156at2"/>
<dbReference type="AlphaFoldDB" id="A0A562VAZ0"/>
<dbReference type="InterPro" id="IPR000182">
    <property type="entry name" value="GNAT_dom"/>
</dbReference>
<keyword evidence="4" id="KW-1185">Reference proteome</keyword>
<feature type="region of interest" description="Disordered" evidence="1">
    <location>
        <begin position="182"/>
        <end position="205"/>
    </location>
</feature>
<dbReference type="PANTHER" id="PTHR43792">
    <property type="entry name" value="GNAT FAMILY, PUTATIVE (AFU_ORTHOLOGUE AFUA_3G00765)-RELATED-RELATED"/>
    <property type="match status" value="1"/>
</dbReference>
<dbReference type="SUPFAM" id="SSF55729">
    <property type="entry name" value="Acyl-CoA N-acyltransferases (Nat)"/>
    <property type="match status" value="1"/>
</dbReference>
<proteinExistence type="predicted"/>
<evidence type="ECO:0000256" key="1">
    <source>
        <dbReference type="SAM" id="MobiDB-lite"/>
    </source>
</evidence>
<dbReference type="GO" id="GO:0016747">
    <property type="term" value="F:acyltransferase activity, transferring groups other than amino-acyl groups"/>
    <property type="evidence" value="ECO:0007669"/>
    <property type="project" value="InterPro"/>
</dbReference>
<evidence type="ECO:0000313" key="3">
    <source>
        <dbReference type="EMBL" id="TWJ15046.1"/>
    </source>
</evidence>
<comment type="caution">
    <text evidence="3">The sequence shown here is derived from an EMBL/GenBank/DDBJ whole genome shotgun (WGS) entry which is preliminary data.</text>
</comment>
<gene>
    <name evidence="3" type="ORF">LX16_0744</name>
</gene>
<dbReference type="Proteomes" id="UP000321617">
    <property type="component" value="Unassembled WGS sequence"/>
</dbReference>